<comment type="caution">
    <text evidence="1">The sequence shown here is derived from an EMBL/GenBank/DDBJ whole genome shotgun (WGS) entry which is preliminary data.</text>
</comment>
<proteinExistence type="predicted"/>
<dbReference type="Proteomes" id="UP000536262">
    <property type="component" value="Unassembled WGS sequence"/>
</dbReference>
<evidence type="ECO:0000313" key="2">
    <source>
        <dbReference type="Proteomes" id="UP000536262"/>
    </source>
</evidence>
<keyword evidence="2" id="KW-1185">Reference proteome</keyword>
<dbReference type="AlphaFoldDB" id="A0A7X0FCI5"/>
<evidence type="ECO:0008006" key="3">
    <source>
        <dbReference type="Google" id="ProtNLM"/>
    </source>
</evidence>
<evidence type="ECO:0000313" key="1">
    <source>
        <dbReference type="EMBL" id="MBB6357213.1"/>
    </source>
</evidence>
<protein>
    <recommendedName>
        <fullName evidence="3">DUF2285 domain-containing protein</fullName>
    </recommendedName>
</protein>
<dbReference type="EMBL" id="JACHOU010000021">
    <property type="protein sequence ID" value="MBB6357213.1"/>
    <property type="molecule type" value="Genomic_DNA"/>
</dbReference>
<sequence>MLRVPLLDPDVADEAPTSPILTGYDEERLLTYLRLLQAEIDNADWREVAKIVLHIDPEKEPERAYRAWETHLARAHWMTKKGYSYIVSGGAPH</sequence>
<accession>A0A7X0FCI5</accession>
<reference evidence="1 2" key="1">
    <citation type="submission" date="2020-08" db="EMBL/GenBank/DDBJ databases">
        <title>Genomic Encyclopedia of Type Strains, Phase IV (KMG-IV): sequencing the most valuable type-strain genomes for metagenomic binning, comparative biology and taxonomic classification.</title>
        <authorList>
            <person name="Goeker M."/>
        </authorList>
    </citation>
    <scope>NUCLEOTIDE SEQUENCE [LARGE SCALE GENOMIC DNA]</scope>
    <source>
        <strain evidence="1 2">DSM 7051</strain>
    </source>
</reference>
<name>A0A7X0FCI5_9HYPH</name>
<gene>
    <name evidence="1" type="ORF">GGR00_005034</name>
</gene>
<organism evidence="1 2">
    <name type="scientific">Aminobacter aganoensis</name>
    <dbReference type="NCBI Taxonomy" id="83264"/>
    <lineage>
        <taxon>Bacteria</taxon>
        <taxon>Pseudomonadati</taxon>
        <taxon>Pseudomonadota</taxon>
        <taxon>Alphaproteobacteria</taxon>
        <taxon>Hyphomicrobiales</taxon>
        <taxon>Phyllobacteriaceae</taxon>
        <taxon>Aminobacter</taxon>
    </lineage>
</organism>